<feature type="compositionally biased region" description="Polar residues" evidence="1">
    <location>
        <begin position="851"/>
        <end position="874"/>
    </location>
</feature>
<name>A0A9P6QGJ1_9FUNG</name>
<dbReference type="Gene3D" id="3.90.182.10">
    <property type="entry name" value="Toxin - Anthrax Protective Antigen,domain 1"/>
    <property type="match status" value="1"/>
</dbReference>
<feature type="compositionally biased region" description="Basic and acidic residues" evidence="1">
    <location>
        <begin position="752"/>
        <end position="762"/>
    </location>
</feature>
<feature type="compositionally biased region" description="Polar residues" evidence="1">
    <location>
        <begin position="212"/>
        <end position="223"/>
    </location>
</feature>
<evidence type="ECO:0000259" key="2">
    <source>
        <dbReference type="PROSITE" id="PS51820"/>
    </source>
</evidence>
<dbReference type="Pfam" id="PF07691">
    <property type="entry name" value="PA14"/>
    <property type="match status" value="1"/>
</dbReference>
<feature type="domain" description="PA14" evidence="2">
    <location>
        <begin position="360"/>
        <end position="529"/>
    </location>
</feature>
<dbReference type="InterPro" id="IPR037524">
    <property type="entry name" value="PA14/GLEYA"/>
</dbReference>
<dbReference type="Proteomes" id="UP000807716">
    <property type="component" value="Unassembled WGS sequence"/>
</dbReference>
<feature type="compositionally biased region" description="Acidic residues" evidence="1">
    <location>
        <begin position="737"/>
        <end position="751"/>
    </location>
</feature>
<comment type="caution">
    <text evidence="3">The sequence shown here is derived from an EMBL/GenBank/DDBJ whole genome shotgun (WGS) entry which is preliminary data.</text>
</comment>
<dbReference type="EMBL" id="JAAAJB010000101">
    <property type="protein sequence ID" value="KAG0266121.1"/>
    <property type="molecule type" value="Genomic_DNA"/>
</dbReference>
<sequence length="974" mass="106424">MDPRTAARLRLKASTSSFESDSSYASAQSFHTVAGSLASQYGDHTPTQDSFLRSSIYRRRGDPQLWGSDDDDQEGGAVHHKELNLDDLEISLSTAGPPGGLYDIEHHVPQTEEHNDNNTDLPLPIKTRDYHIKDFTITPTSHTRQVISSEAVEPANAFAQPTILDDSLHPFLPLEKKAGPPDANQGQMPAETNHSAIHRPPPMPISEDHSSPARTSAKNTQVRPRSRRLSAPERMSVTSASFDRPPVAPPSQQDTIPTPRATITAEDIPVFHTSLASTSSGDQSNNSDLTLHKTFSHHHRRESTQTTNPEVVDPMDEMRYREPLQPSAQHYQSMLTTGVPPSLMQMSMDLHQPSYPVHHDYRQGVVFEYYEGEWEWLPNFDEMRPANVGIVGNFLIEDTTETEIFRPKFRTKPSGPPGNFAVRFTTNIDIRQDGVYTFWLSSNDGSTLYIANQLVVENDGTHYATEAEGRIMLTVGRHPMLVEFFHKNGKMLEGFRSSGPSLSVYYRPPGPIWSFGLTLGPKQVIKSMNLFYDHGDLQMVNLLNKFNQDQCLDPRMADDVSVARLSHDGSSCYSPQIRPNRQWLMSGSDTVSMQQPSTREMFVQMENAKATIKDLEQIIRDQAQSHQKRMDELYAILQDTMAQRNRLVQGLKQAQVFHRPWPNPSSSKPQAQSQSHSPSSGLTGMMASGSPGVTSSGASGVGVGGKGLLSSRYQTHSSWRNTVASVYVDAQEGHSGEDDDDDNEAEAVAAEEEQRGGPDIRSVDNNTDQEPDPEDDQERVDLYFFSMALSVKMNTQMKLNSQQQIIQASQESESAASTSVPGSGSVDGSSSVYQGSGGTSGGSSSSSTSGPFTSFLSRTFTSPPKSDKQTPPATTTSLQKLYEDCCTLKIPVENWPAYVSRTLGVAGLGGPEAPLSVAATNMSANAMPGYPLFGNGRGGGVGGMTAANYGGRGGRMNPGAAVAATTTMPVFVIL</sequence>
<dbReference type="OrthoDB" id="412914at2759"/>
<dbReference type="SMART" id="SM00758">
    <property type="entry name" value="PA14"/>
    <property type="match status" value="1"/>
</dbReference>
<proteinExistence type="predicted"/>
<feature type="compositionally biased region" description="Low complexity" evidence="1">
    <location>
        <begin position="810"/>
        <end position="834"/>
    </location>
</feature>
<reference evidence="3" key="1">
    <citation type="journal article" date="2020" name="Fungal Divers.">
        <title>Resolving the Mortierellaceae phylogeny through synthesis of multi-gene phylogenetics and phylogenomics.</title>
        <authorList>
            <person name="Vandepol N."/>
            <person name="Liber J."/>
            <person name="Desiro A."/>
            <person name="Na H."/>
            <person name="Kennedy M."/>
            <person name="Barry K."/>
            <person name="Grigoriev I.V."/>
            <person name="Miller A.N."/>
            <person name="O'Donnell K."/>
            <person name="Stajich J.E."/>
            <person name="Bonito G."/>
        </authorList>
    </citation>
    <scope>NUCLEOTIDE SEQUENCE</scope>
    <source>
        <strain evidence="3">BC1065</strain>
    </source>
</reference>
<protein>
    <recommendedName>
        <fullName evidence="2">PA14 domain-containing protein</fullName>
    </recommendedName>
</protein>
<gene>
    <name evidence="3" type="ORF">DFQ27_000168</name>
</gene>
<feature type="compositionally biased region" description="Low complexity" evidence="1">
    <location>
        <begin position="13"/>
        <end position="24"/>
    </location>
</feature>
<dbReference type="SUPFAM" id="SSF56988">
    <property type="entry name" value="Anthrax protective antigen"/>
    <property type="match status" value="1"/>
</dbReference>
<feature type="region of interest" description="Disordered" evidence="1">
    <location>
        <begin position="1"/>
        <end position="24"/>
    </location>
</feature>
<dbReference type="AlphaFoldDB" id="A0A9P6QGJ1"/>
<feature type="region of interest" description="Disordered" evidence="1">
    <location>
        <begin position="810"/>
        <end position="874"/>
    </location>
</feature>
<evidence type="ECO:0000313" key="4">
    <source>
        <dbReference type="Proteomes" id="UP000807716"/>
    </source>
</evidence>
<keyword evidence="4" id="KW-1185">Reference proteome</keyword>
<feature type="region of interest" description="Disordered" evidence="1">
    <location>
        <begin position="171"/>
        <end position="259"/>
    </location>
</feature>
<feature type="compositionally biased region" description="Low complexity" evidence="1">
    <location>
        <begin position="688"/>
        <end position="698"/>
    </location>
</feature>
<accession>A0A9P6QGJ1</accession>
<feature type="region of interest" description="Disordered" evidence="1">
    <location>
        <begin position="658"/>
        <end position="701"/>
    </location>
</feature>
<dbReference type="InterPro" id="IPR011658">
    <property type="entry name" value="PA14_dom"/>
</dbReference>
<evidence type="ECO:0000313" key="3">
    <source>
        <dbReference type="EMBL" id="KAG0266121.1"/>
    </source>
</evidence>
<feature type="region of interest" description="Disordered" evidence="1">
    <location>
        <begin position="732"/>
        <end position="778"/>
    </location>
</feature>
<organism evidence="3 4">
    <name type="scientific">Actinomortierella ambigua</name>
    <dbReference type="NCBI Taxonomy" id="1343610"/>
    <lineage>
        <taxon>Eukaryota</taxon>
        <taxon>Fungi</taxon>
        <taxon>Fungi incertae sedis</taxon>
        <taxon>Mucoromycota</taxon>
        <taxon>Mortierellomycotina</taxon>
        <taxon>Mortierellomycetes</taxon>
        <taxon>Mortierellales</taxon>
        <taxon>Mortierellaceae</taxon>
        <taxon>Actinomortierella</taxon>
    </lineage>
</organism>
<feature type="compositionally biased region" description="Polar residues" evidence="1">
    <location>
        <begin position="184"/>
        <end position="195"/>
    </location>
</feature>
<feature type="compositionally biased region" description="Low complexity" evidence="1">
    <location>
        <begin position="664"/>
        <end position="680"/>
    </location>
</feature>
<evidence type="ECO:0000256" key="1">
    <source>
        <dbReference type="SAM" id="MobiDB-lite"/>
    </source>
</evidence>
<dbReference type="PROSITE" id="PS51820">
    <property type="entry name" value="PA14"/>
    <property type="match status" value="1"/>
</dbReference>
<feature type="compositionally biased region" description="Acidic residues" evidence="1">
    <location>
        <begin position="767"/>
        <end position="778"/>
    </location>
</feature>